<keyword evidence="3" id="KW-1133">Transmembrane helix</keyword>
<evidence type="ECO:0000313" key="13">
    <source>
        <dbReference type="EnsemblMetazoa" id="XP_050516098.1"/>
    </source>
</evidence>
<feature type="compositionally biased region" description="Basic and acidic residues" evidence="9">
    <location>
        <begin position="1728"/>
        <end position="1746"/>
    </location>
</feature>
<keyword evidence="8" id="KW-0479">Metal-binding</keyword>
<evidence type="ECO:0008006" key="15">
    <source>
        <dbReference type="Google" id="ProtNLM"/>
    </source>
</evidence>
<feature type="compositionally biased region" description="Polar residues" evidence="9">
    <location>
        <begin position="208"/>
        <end position="256"/>
    </location>
</feature>
<comment type="caution">
    <text evidence="7">Lacks conserved residue(s) required for the propagation of feature annotation.</text>
</comment>
<feature type="domain" description="EGF-like" evidence="10">
    <location>
        <begin position="1182"/>
        <end position="1219"/>
    </location>
</feature>
<feature type="region of interest" description="Disordered" evidence="9">
    <location>
        <begin position="1485"/>
        <end position="1504"/>
    </location>
</feature>
<comment type="subcellular location">
    <subcellularLocation>
        <location evidence="1">Membrane</location>
        <topology evidence="1">Single-pass membrane protein</topology>
    </subcellularLocation>
</comment>
<evidence type="ECO:0000256" key="1">
    <source>
        <dbReference type="ARBA" id="ARBA00004167"/>
    </source>
</evidence>
<dbReference type="Pfam" id="PF01421">
    <property type="entry name" value="Reprolysin"/>
    <property type="match status" value="1"/>
</dbReference>
<feature type="compositionally biased region" description="Low complexity" evidence="9">
    <location>
        <begin position="1594"/>
        <end position="1603"/>
    </location>
</feature>
<dbReference type="PROSITE" id="PS01186">
    <property type="entry name" value="EGF_2"/>
    <property type="match status" value="1"/>
</dbReference>
<dbReference type="SMART" id="SM00608">
    <property type="entry name" value="ACR"/>
    <property type="match status" value="1"/>
</dbReference>
<dbReference type="Proteomes" id="UP001652700">
    <property type="component" value="Unplaced"/>
</dbReference>
<feature type="compositionally biased region" description="Basic and acidic residues" evidence="9">
    <location>
        <begin position="257"/>
        <end position="270"/>
    </location>
</feature>
<protein>
    <recommendedName>
        <fullName evidence="15">Disintegrin and metalloproteinase domain-containing protein 33</fullName>
    </recommendedName>
</protein>
<keyword evidence="7" id="KW-0245">EGF-like domain</keyword>
<feature type="binding site" evidence="8">
    <location>
        <position position="877"/>
    </location>
    <ligand>
        <name>Zn(2+)</name>
        <dbReference type="ChEBI" id="CHEBI:29105"/>
        <note>catalytic</note>
    </ligand>
</feature>
<organism evidence="13 14">
    <name type="scientific">Diabrotica virgifera virgifera</name>
    <name type="common">western corn rootworm</name>
    <dbReference type="NCBI Taxonomy" id="50390"/>
    <lineage>
        <taxon>Eukaryota</taxon>
        <taxon>Metazoa</taxon>
        <taxon>Ecdysozoa</taxon>
        <taxon>Arthropoda</taxon>
        <taxon>Hexapoda</taxon>
        <taxon>Insecta</taxon>
        <taxon>Pterygota</taxon>
        <taxon>Neoptera</taxon>
        <taxon>Endopterygota</taxon>
        <taxon>Coleoptera</taxon>
        <taxon>Polyphaga</taxon>
        <taxon>Cucujiformia</taxon>
        <taxon>Chrysomeloidea</taxon>
        <taxon>Chrysomelidae</taxon>
        <taxon>Galerucinae</taxon>
        <taxon>Diabroticina</taxon>
        <taxon>Diabroticites</taxon>
        <taxon>Diabrotica</taxon>
    </lineage>
</organism>
<dbReference type="PROSITE" id="PS00022">
    <property type="entry name" value="EGF_1"/>
    <property type="match status" value="1"/>
</dbReference>
<dbReference type="PROSITE" id="PS50026">
    <property type="entry name" value="EGF_3"/>
    <property type="match status" value="1"/>
</dbReference>
<feature type="binding site" evidence="8">
    <location>
        <position position="871"/>
    </location>
    <ligand>
        <name>Zn(2+)</name>
        <dbReference type="ChEBI" id="CHEBI:29105"/>
        <note>catalytic</note>
    </ligand>
</feature>
<accession>A0ABM5L0X8</accession>
<feature type="binding site" evidence="8">
    <location>
        <position position="867"/>
    </location>
    <ligand>
        <name>Zn(2+)</name>
        <dbReference type="ChEBI" id="CHEBI:29105"/>
        <note>catalytic</note>
    </ligand>
</feature>
<dbReference type="InterPro" id="IPR034027">
    <property type="entry name" value="Reprolysin_adamalysin"/>
</dbReference>
<dbReference type="InterPro" id="IPR024079">
    <property type="entry name" value="MetalloPept_cat_dom_sf"/>
</dbReference>
<dbReference type="RefSeq" id="XP_050516098.1">
    <property type="nucleotide sequence ID" value="XM_050660141.1"/>
</dbReference>
<feature type="disulfide bond" evidence="6">
    <location>
        <begin position="999"/>
        <end position="1019"/>
    </location>
</feature>
<evidence type="ECO:0000259" key="10">
    <source>
        <dbReference type="PROSITE" id="PS50026"/>
    </source>
</evidence>
<sequence length="1746" mass="194916">MEVNRLLDDELSYELSIRSLPIDANVHTKRATLREALKAEREGQRDSPKVVNIDPSFEFSLCSGKLSDLEEGIEHFNEQNRTNEFKRISSRLTHVKLRLNRLQCNEKQEAQRNQLLDWHKRLLLEVNRIYESFGKDNQVEHISLLDTSVPLLPEIVHSGSHECGLVNSESLAEEHPIEAALFGATNSSPTAGNRVSFLRQVFEENQHDSTIQPQVHSQRRSSSQMVLSRMSDGNQEYMSSVINRPLNSSREMNSSENHNRHTEPQTDTRLSRHNFNNGSSATVPTREIDNTLARHFNLETPSSNFNSKIMDSLDFLKHDVQNVDISRWRLQYDGISSVTSFLERVEELRVSRGVSKERLLRSAPELFTKDALLWYRMGNFTSWDNLVQELRSAFQPHDYENSLWEEIRRRTQGSQERVINYISVMENLFKKLLIPPNEEERLNIIRRNMLPYIQQGLALTKISNISDLCSLAKAMEAMETRIRQFCPPPSSTRLLVEPELAYRKPSTPIFTSPVTTPVFTEEVANSDKSEHLNKAHAEGYQRPYLSVSILGKDILGLLDSGASRTILGKSGWDVFKDICPLNEDNKKSCIVASGDSCESIRSITVPVRQLIAPNIAQKHYLANGAEYESKRDIEHCYYHGTVQDYPGATAAFHTCNGVSGVIHVGNETFVIHPFYGGDLSKHPHVIFEARTKASKGCANSGSMEWRVNPHSGFFPHSLRAKRDVREATKYIETALVIDKAMFDKRNGSTRSDVVHDSIQVANIADLYFRTLNTRVSVVYVETWQGANQAIINPNEDIGKALSNFNDYSARKLFKVDKDTTQLLTGEVFVGGEAGMAVPATVCTSKSVGISVDINTYEPHLLAGTMAHMIGHNIGMGHDDGREECSCRDWHGCIMAQAIVGQDNVQPYKFSECSKEDYIDRLRTGNGICLLNKPNELADRRTCGNNIVEDGEECDCGSIENCHKNNPCCDPITCKLTKEAQCADGVCCEDCQLKERGMVCREATNECDLPEQCTGLSGECPVDMYKKNGSPCESNTGQCFNGLCPTLSVQCEHIWGLGGIEADSQCFEQFNSKGSINGHCGSDSNGRFVKCSLDNVKCGSLQCQLGNRYPVVEGLDQPQDHSRTIISIKGHEYECKTTAGRKDVNNPKTSDLTYLGLVRDGTPCGENLICLNQTCTSIFPYVKLEKCPSNQPINECSGHGVCTNQNKCYCDSGWTGTDCSIQAEMTETPHATTTPDLQPTNLQDQMQKKETPYEDYHGSNTIFLVSTLMSVVGGVFVVFATMALCYRSVVVHKNFSLCLRKTTVSKYEKAYKQPIPKNYVLAGNHSQQDCLENTAKLLTLGPGSVTSFGRADSQRVLFRPSNHMGAGGAAHFQDHKMQQLKRMGVGSSGEEDQGHSGEEENLSFIDLQHNSLKLPEKKGILKKHDYGILMMGDGKENWVSSGPNDEIISQVDMSQLVSGPGATEVERTLKTLNGYHEDIIKALRNAASSHRGTSTPSGSTSALSEELLRRSLAQCAESYSDYKRSGSKEDVCEQQVVIEHEEEEDDEVPPCGPIRIRNLEDLIRQLEHHSRHMSPSGSEDIRMSETEADRHYRQESSSACSESSHQSHRDSRFVYGRYRQPSSRLPYPHPHSHHQVEEESIYETADHERGAPCGDTPDSESDEFIQAQQQLARWASEDTMGGQPGPSGGSVNVGSAVPREYYPSPSSSTSEEPPSIARAPAPTPGSHVPHPDHATIHRPKRYPEYKH</sequence>
<dbReference type="InterPro" id="IPR001969">
    <property type="entry name" value="Aspartic_peptidase_AS"/>
</dbReference>
<dbReference type="InterPro" id="IPR001590">
    <property type="entry name" value="Peptidase_M12B"/>
</dbReference>
<evidence type="ECO:0000256" key="8">
    <source>
        <dbReference type="PROSITE-ProRule" id="PRU00276"/>
    </source>
</evidence>
<dbReference type="PANTHER" id="PTHR11905:SF237">
    <property type="entry name" value="MIND-MELD, ISOFORM J"/>
    <property type="match status" value="1"/>
</dbReference>
<feature type="compositionally biased region" description="Basic and acidic residues" evidence="9">
    <location>
        <begin position="1578"/>
        <end position="1593"/>
    </location>
</feature>
<keyword evidence="2" id="KW-0812">Transmembrane</keyword>
<feature type="disulfide bond" evidence="7">
    <location>
        <begin position="1209"/>
        <end position="1218"/>
    </location>
</feature>
<dbReference type="InterPro" id="IPR013111">
    <property type="entry name" value="EGF_extracell"/>
</dbReference>
<dbReference type="Gene3D" id="2.10.25.10">
    <property type="entry name" value="Laminin"/>
    <property type="match status" value="1"/>
</dbReference>
<dbReference type="EnsemblMetazoa" id="XM_050660141.1">
    <property type="protein sequence ID" value="XP_050516098.1"/>
    <property type="gene ID" value="LOC114325931"/>
</dbReference>
<dbReference type="Gene3D" id="3.40.390.10">
    <property type="entry name" value="Collagenase (Catalytic Domain)"/>
    <property type="match status" value="1"/>
</dbReference>
<dbReference type="PROSITE" id="PS00141">
    <property type="entry name" value="ASP_PROTEASE"/>
    <property type="match status" value="1"/>
</dbReference>
<dbReference type="Gene3D" id="4.10.70.10">
    <property type="entry name" value="Disintegrin domain"/>
    <property type="match status" value="1"/>
</dbReference>
<dbReference type="SUPFAM" id="SSF55486">
    <property type="entry name" value="Metalloproteases ('zincins'), catalytic domain"/>
    <property type="match status" value="1"/>
</dbReference>
<dbReference type="SUPFAM" id="SSF57552">
    <property type="entry name" value="Blood coagulation inhibitor (disintegrin)"/>
    <property type="match status" value="1"/>
</dbReference>
<dbReference type="Pfam" id="PF07974">
    <property type="entry name" value="EGF_2"/>
    <property type="match status" value="1"/>
</dbReference>
<feature type="compositionally biased region" description="Polar residues" evidence="9">
    <location>
        <begin position="1485"/>
        <end position="1497"/>
    </location>
</feature>
<evidence type="ECO:0000256" key="4">
    <source>
        <dbReference type="ARBA" id="ARBA00023136"/>
    </source>
</evidence>
<evidence type="ECO:0000313" key="14">
    <source>
        <dbReference type="Proteomes" id="UP001652700"/>
    </source>
</evidence>
<evidence type="ECO:0000256" key="7">
    <source>
        <dbReference type="PROSITE-ProRule" id="PRU00076"/>
    </source>
</evidence>
<dbReference type="CDD" id="cd04269">
    <property type="entry name" value="ZnMc_adamalysin_II_like"/>
    <property type="match status" value="1"/>
</dbReference>
<evidence type="ECO:0000259" key="12">
    <source>
        <dbReference type="PROSITE" id="PS50215"/>
    </source>
</evidence>
<keyword evidence="14" id="KW-1185">Reference proteome</keyword>
<keyword evidence="8" id="KW-0862">Zinc</keyword>
<dbReference type="Pfam" id="PF00200">
    <property type="entry name" value="Disintegrin"/>
    <property type="match status" value="1"/>
</dbReference>
<evidence type="ECO:0000259" key="11">
    <source>
        <dbReference type="PROSITE" id="PS50214"/>
    </source>
</evidence>
<dbReference type="InterPro" id="IPR001762">
    <property type="entry name" value="Disintegrin_dom"/>
</dbReference>
<dbReference type="PROSITE" id="PS50214">
    <property type="entry name" value="DISINTEGRIN_2"/>
    <property type="match status" value="1"/>
</dbReference>
<dbReference type="InterPro" id="IPR018358">
    <property type="entry name" value="Disintegrin_CS"/>
</dbReference>
<reference evidence="13" key="1">
    <citation type="submission" date="2025-05" db="UniProtKB">
        <authorList>
            <consortium name="EnsemblMetazoa"/>
        </authorList>
    </citation>
    <scope>IDENTIFICATION</scope>
</reference>
<feature type="region of interest" description="Disordered" evidence="9">
    <location>
        <begin position="207"/>
        <end position="283"/>
    </location>
</feature>
<dbReference type="PRINTS" id="PR00289">
    <property type="entry name" value="DISINTEGRIN"/>
</dbReference>
<feature type="compositionally biased region" description="Low complexity" evidence="9">
    <location>
        <begin position="1688"/>
        <end position="1714"/>
    </location>
</feature>
<evidence type="ECO:0000256" key="3">
    <source>
        <dbReference type="ARBA" id="ARBA00022989"/>
    </source>
</evidence>
<evidence type="ECO:0000256" key="2">
    <source>
        <dbReference type="ARBA" id="ARBA00022692"/>
    </source>
</evidence>
<dbReference type="InterPro" id="IPR036436">
    <property type="entry name" value="Disintegrin_dom_sf"/>
</dbReference>
<dbReference type="SMART" id="SM00050">
    <property type="entry name" value="DISIN"/>
    <property type="match status" value="1"/>
</dbReference>
<dbReference type="PROSITE" id="PS50215">
    <property type="entry name" value="ADAM_MEPRO"/>
    <property type="match status" value="1"/>
</dbReference>
<dbReference type="PROSITE" id="PS00427">
    <property type="entry name" value="DISINTEGRIN_1"/>
    <property type="match status" value="1"/>
</dbReference>
<keyword evidence="5 7" id="KW-1015">Disulfide bond</keyword>
<dbReference type="PANTHER" id="PTHR11905">
    <property type="entry name" value="ADAM A DISINTEGRIN AND METALLOPROTEASE DOMAIN"/>
    <property type="match status" value="1"/>
</dbReference>
<feature type="domain" description="Peptidase M12B" evidence="12">
    <location>
        <begin position="729"/>
        <end position="933"/>
    </location>
</feature>
<evidence type="ECO:0000256" key="9">
    <source>
        <dbReference type="SAM" id="MobiDB-lite"/>
    </source>
</evidence>
<evidence type="ECO:0000256" key="6">
    <source>
        <dbReference type="PROSITE-ProRule" id="PRU00068"/>
    </source>
</evidence>
<feature type="domain" description="Disintegrin" evidence="11">
    <location>
        <begin position="939"/>
        <end position="1027"/>
    </location>
</feature>
<dbReference type="GeneID" id="114325931"/>
<feature type="compositionally biased region" description="Polar residues" evidence="9">
    <location>
        <begin position="271"/>
        <end position="283"/>
    </location>
</feature>
<dbReference type="InterPro" id="IPR006586">
    <property type="entry name" value="ADAM_Cys-rich"/>
</dbReference>
<feature type="region of interest" description="Disordered" evidence="9">
    <location>
        <begin position="1567"/>
        <end position="1746"/>
    </location>
</feature>
<proteinExistence type="predicted"/>
<evidence type="ECO:0000256" key="5">
    <source>
        <dbReference type="ARBA" id="ARBA00023157"/>
    </source>
</evidence>
<name>A0ABM5L0X8_DIAVI</name>
<dbReference type="InterPro" id="IPR000742">
    <property type="entry name" value="EGF"/>
</dbReference>
<dbReference type="Pfam" id="PF08516">
    <property type="entry name" value="ADAM_CR"/>
    <property type="match status" value="1"/>
</dbReference>
<keyword evidence="4" id="KW-0472">Membrane</keyword>